<sequence length="73" mass="8400">MKLYQLIFAVALMSTLGVSHAGTLQKKVKFDPSWCKYYCMREAEKTCGSNEKCYRHAYKGCMDRSAAAKECRY</sequence>
<dbReference type="EMBL" id="NJCX01000003">
    <property type="protein sequence ID" value="PHM74619.1"/>
    <property type="molecule type" value="Genomic_DNA"/>
</dbReference>
<proteinExistence type="predicted"/>
<gene>
    <name evidence="2" type="ORF">Xkoz_00542</name>
</gene>
<organism evidence="2 3">
    <name type="scientific">Xenorhabdus kozodoii</name>
    <dbReference type="NCBI Taxonomy" id="351676"/>
    <lineage>
        <taxon>Bacteria</taxon>
        <taxon>Pseudomonadati</taxon>
        <taxon>Pseudomonadota</taxon>
        <taxon>Gammaproteobacteria</taxon>
        <taxon>Enterobacterales</taxon>
        <taxon>Morganellaceae</taxon>
        <taxon>Xenorhabdus</taxon>
    </lineage>
</organism>
<dbReference type="Proteomes" id="UP000221101">
    <property type="component" value="Unassembled WGS sequence"/>
</dbReference>
<keyword evidence="1" id="KW-0732">Signal</keyword>
<evidence type="ECO:0000313" key="3">
    <source>
        <dbReference type="Proteomes" id="UP000221101"/>
    </source>
</evidence>
<feature type="chain" id="PRO_5012406670" evidence="1">
    <location>
        <begin position="22"/>
        <end position="73"/>
    </location>
</feature>
<evidence type="ECO:0000313" key="2">
    <source>
        <dbReference type="EMBL" id="PHM74619.1"/>
    </source>
</evidence>
<name>A0A2D0LFZ4_9GAMM</name>
<accession>A0A2D0LFZ4</accession>
<dbReference type="RefSeq" id="WP_099140634.1">
    <property type="nucleotide sequence ID" value="NZ_CAWNOR010000064.1"/>
</dbReference>
<protein>
    <submittedName>
        <fullName evidence="2">Uncharacterized protein</fullName>
    </submittedName>
</protein>
<keyword evidence="3" id="KW-1185">Reference proteome</keyword>
<dbReference type="OrthoDB" id="6445701at2"/>
<feature type="signal peptide" evidence="1">
    <location>
        <begin position="1"/>
        <end position="21"/>
    </location>
</feature>
<comment type="caution">
    <text evidence="2">The sequence shown here is derived from an EMBL/GenBank/DDBJ whole genome shotgun (WGS) entry which is preliminary data.</text>
</comment>
<dbReference type="AlphaFoldDB" id="A0A2D0LFZ4"/>
<evidence type="ECO:0000256" key="1">
    <source>
        <dbReference type="SAM" id="SignalP"/>
    </source>
</evidence>
<reference evidence="2 3" key="1">
    <citation type="journal article" date="2017" name="Nat. Microbiol.">
        <title>Natural product diversity associated with the nematode symbionts Photorhabdus and Xenorhabdus.</title>
        <authorList>
            <person name="Tobias N.J."/>
            <person name="Wolff H."/>
            <person name="Djahanschiri B."/>
            <person name="Grundmann F."/>
            <person name="Kronenwerth M."/>
            <person name="Shi Y.M."/>
            <person name="Simonyi S."/>
            <person name="Grun P."/>
            <person name="Shapiro-Ilan D."/>
            <person name="Pidot S.J."/>
            <person name="Stinear T.P."/>
            <person name="Ebersberger I."/>
            <person name="Bode H.B."/>
        </authorList>
    </citation>
    <scope>NUCLEOTIDE SEQUENCE [LARGE SCALE GENOMIC DNA]</scope>
    <source>
        <strain evidence="2 3">DSM 17907</strain>
    </source>
</reference>